<organism evidence="2 3">
    <name type="scientific">Morchella conica CCBAS932</name>
    <dbReference type="NCBI Taxonomy" id="1392247"/>
    <lineage>
        <taxon>Eukaryota</taxon>
        <taxon>Fungi</taxon>
        <taxon>Dikarya</taxon>
        <taxon>Ascomycota</taxon>
        <taxon>Pezizomycotina</taxon>
        <taxon>Pezizomycetes</taxon>
        <taxon>Pezizales</taxon>
        <taxon>Morchellaceae</taxon>
        <taxon>Morchella</taxon>
    </lineage>
</organism>
<dbReference type="OrthoDB" id="5478070at2759"/>
<evidence type="ECO:0000256" key="1">
    <source>
        <dbReference type="SAM" id="MobiDB-lite"/>
    </source>
</evidence>
<feature type="compositionally biased region" description="Basic and acidic residues" evidence="1">
    <location>
        <begin position="68"/>
        <end position="86"/>
    </location>
</feature>
<gene>
    <name evidence="2" type="ORF">P167DRAFT_580833</name>
</gene>
<dbReference type="Proteomes" id="UP000277580">
    <property type="component" value="Unassembled WGS sequence"/>
</dbReference>
<proteinExistence type="predicted"/>
<evidence type="ECO:0000313" key="3">
    <source>
        <dbReference type="Proteomes" id="UP000277580"/>
    </source>
</evidence>
<feature type="region of interest" description="Disordered" evidence="1">
    <location>
        <begin position="55"/>
        <end position="86"/>
    </location>
</feature>
<evidence type="ECO:0000313" key="2">
    <source>
        <dbReference type="EMBL" id="RPB06270.1"/>
    </source>
</evidence>
<accession>A0A3N4K6T3</accession>
<sequence length="141" mass="14686">SEILLQLNHLTGVLSRITTPDQHTPLSTDERKAVMQQLKASVDLLAKLADSALHMDGSRGGPVAETTAKGEEDVPAAEKGKGVAEAEKGKVVTATKQVVAPVEKGEVVAVAKKKPSVSTFKARQKVPVAVGFSSLSSDSSD</sequence>
<dbReference type="AlphaFoldDB" id="A0A3N4K6T3"/>
<protein>
    <submittedName>
        <fullName evidence="2">Uncharacterized protein</fullName>
    </submittedName>
</protein>
<name>A0A3N4K6T3_9PEZI</name>
<dbReference type="InParanoid" id="A0A3N4K6T3"/>
<reference evidence="2 3" key="1">
    <citation type="journal article" date="2018" name="Nat. Ecol. Evol.">
        <title>Pezizomycetes genomes reveal the molecular basis of ectomycorrhizal truffle lifestyle.</title>
        <authorList>
            <person name="Murat C."/>
            <person name="Payen T."/>
            <person name="Noel B."/>
            <person name="Kuo A."/>
            <person name="Morin E."/>
            <person name="Chen J."/>
            <person name="Kohler A."/>
            <person name="Krizsan K."/>
            <person name="Balestrini R."/>
            <person name="Da Silva C."/>
            <person name="Montanini B."/>
            <person name="Hainaut M."/>
            <person name="Levati E."/>
            <person name="Barry K.W."/>
            <person name="Belfiori B."/>
            <person name="Cichocki N."/>
            <person name="Clum A."/>
            <person name="Dockter R.B."/>
            <person name="Fauchery L."/>
            <person name="Guy J."/>
            <person name="Iotti M."/>
            <person name="Le Tacon F."/>
            <person name="Lindquist E.A."/>
            <person name="Lipzen A."/>
            <person name="Malagnac F."/>
            <person name="Mello A."/>
            <person name="Molinier V."/>
            <person name="Miyauchi S."/>
            <person name="Poulain J."/>
            <person name="Riccioni C."/>
            <person name="Rubini A."/>
            <person name="Sitrit Y."/>
            <person name="Splivallo R."/>
            <person name="Traeger S."/>
            <person name="Wang M."/>
            <person name="Zifcakova L."/>
            <person name="Wipf D."/>
            <person name="Zambonelli A."/>
            <person name="Paolocci F."/>
            <person name="Nowrousian M."/>
            <person name="Ottonello S."/>
            <person name="Baldrian P."/>
            <person name="Spatafora J.W."/>
            <person name="Henrissat B."/>
            <person name="Nagy L.G."/>
            <person name="Aury J.M."/>
            <person name="Wincker P."/>
            <person name="Grigoriev I.V."/>
            <person name="Bonfante P."/>
            <person name="Martin F.M."/>
        </authorList>
    </citation>
    <scope>NUCLEOTIDE SEQUENCE [LARGE SCALE GENOMIC DNA]</scope>
    <source>
        <strain evidence="2 3">CCBAS932</strain>
    </source>
</reference>
<keyword evidence="3" id="KW-1185">Reference proteome</keyword>
<dbReference type="EMBL" id="ML119577">
    <property type="protein sequence ID" value="RPB06270.1"/>
    <property type="molecule type" value="Genomic_DNA"/>
</dbReference>
<feature type="non-terminal residue" evidence="2">
    <location>
        <position position="1"/>
    </location>
</feature>